<dbReference type="GO" id="GO:0000155">
    <property type="term" value="F:phosphorelay sensor kinase activity"/>
    <property type="evidence" value="ECO:0007669"/>
    <property type="project" value="InterPro"/>
</dbReference>
<protein>
    <recommendedName>
        <fullName evidence="3">histidine kinase</fullName>
        <ecNumber evidence="3">2.7.13.3</ecNumber>
    </recommendedName>
</protein>
<evidence type="ECO:0000259" key="15">
    <source>
        <dbReference type="PROSITE" id="PS50110"/>
    </source>
</evidence>
<dbReference type="CDD" id="cd16922">
    <property type="entry name" value="HATPase_EvgS-ArcB-TorS-like"/>
    <property type="match status" value="1"/>
</dbReference>
<reference evidence="19" key="1">
    <citation type="submission" date="2016-10" db="EMBL/GenBank/DDBJ databases">
        <authorList>
            <person name="Varghese N."/>
            <person name="Submissions S."/>
        </authorList>
    </citation>
    <scope>NUCLEOTIDE SEQUENCE [LARGE SCALE GENOMIC DNA]</scope>
    <source>
        <strain evidence="19">DSM 14807</strain>
    </source>
</reference>
<feature type="modified residue" description="Phosphohistidine" evidence="12">
    <location>
        <position position="763"/>
    </location>
</feature>
<dbReference type="InterPro" id="IPR011006">
    <property type="entry name" value="CheY-like_superfamily"/>
</dbReference>
<comment type="subcellular location">
    <subcellularLocation>
        <location evidence="2">Cell membrane</location>
        <topology evidence="2">Multi-pass membrane protein</topology>
    </subcellularLocation>
</comment>
<evidence type="ECO:0000259" key="17">
    <source>
        <dbReference type="PROSITE" id="PS50894"/>
    </source>
</evidence>
<evidence type="ECO:0000256" key="9">
    <source>
        <dbReference type="ARBA" id="ARBA00022989"/>
    </source>
</evidence>
<evidence type="ECO:0000256" key="5">
    <source>
        <dbReference type="ARBA" id="ARBA00022553"/>
    </source>
</evidence>
<dbReference type="STRING" id="1393122.SAMN05660895_2252"/>
<evidence type="ECO:0000256" key="1">
    <source>
        <dbReference type="ARBA" id="ARBA00000085"/>
    </source>
</evidence>
<dbReference type="PANTHER" id="PTHR45339">
    <property type="entry name" value="HYBRID SIGNAL TRANSDUCTION HISTIDINE KINASE J"/>
    <property type="match status" value="1"/>
</dbReference>
<dbReference type="InterPro" id="IPR003661">
    <property type="entry name" value="HisK_dim/P_dom"/>
</dbReference>
<dbReference type="NCBIfam" id="TIGR00229">
    <property type="entry name" value="sensory_box"/>
    <property type="match status" value="1"/>
</dbReference>
<evidence type="ECO:0000256" key="8">
    <source>
        <dbReference type="ARBA" id="ARBA00022840"/>
    </source>
</evidence>
<dbReference type="SUPFAM" id="SSF55874">
    <property type="entry name" value="ATPase domain of HSP90 chaperone/DNA topoisomerase II/histidine kinase"/>
    <property type="match status" value="1"/>
</dbReference>
<dbReference type="InterPro" id="IPR000700">
    <property type="entry name" value="PAS-assoc_C"/>
</dbReference>
<dbReference type="OrthoDB" id="9781208at2"/>
<evidence type="ECO:0000256" key="7">
    <source>
        <dbReference type="ARBA" id="ARBA00022741"/>
    </source>
</evidence>
<feature type="domain" description="HPt" evidence="17">
    <location>
        <begin position="724"/>
        <end position="829"/>
    </location>
</feature>
<dbReference type="Pfam" id="PF00512">
    <property type="entry name" value="HisKA"/>
    <property type="match status" value="1"/>
</dbReference>
<evidence type="ECO:0000259" key="14">
    <source>
        <dbReference type="PROSITE" id="PS50109"/>
    </source>
</evidence>
<dbReference type="Gene3D" id="3.30.565.10">
    <property type="entry name" value="Histidine kinase-like ATPase, C-terminal domain"/>
    <property type="match status" value="1"/>
</dbReference>
<dbReference type="CDD" id="cd17546">
    <property type="entry name" value="REC_hyHK_CKI1_RcsC-like"/>
    <property type="match status" value="1"/>
</dbReference>
<dbReference type="AlphaFoldDB" id="A0A1I7NLH5"/>
<keyword evidence="9" id="KW-1133">Transmembrane helix</keyword>
<dbReference type="EC" id="2.7.13.3" evidence="3"/>
<dbReference type="CDD" id="cd00082">
    <property type="entry name" value="HisKA"/>
    <property type="match status" value="1"/>
</dbReference>
<feature type="domain" description="Response regulatory" evidence="15">
    <location>
        <begin position="568"/>
        <end position="686"/>
    </location>
</feature>
<dbReference type="SUPFAM" id="SSF55785">
    <property type="entry name" value="PYP-like sensor domain (PAS domain)"/>
    <property type="match status" value="1"/>
</dbReference>
<dbReference type="Pfam" id="PF13426">
    <property type="entry name" value="PAS_9"/>
    <property type="match status" value="1"/>
</dbReference>
<dbReference type="InterPro" id="IPR000014">
    <property type="entry name" value="PAS"/>
</dbReference>
<accession>A0A1I7NLH5</accession>
<dbReference type="EMBL" id="FPCJ01000001">
    <property type="protein sequence ID" value="SFV35531.1"/>
    <property type="molecule type" value="Genomic_DNA"/>
</dbReference>
<dbReference type="InterPro" id="IPR003594">
    <property type="entry name" value="HATPase_dom"/>
</dbReference>
<evidence type="ECO:0000256" key="12">
    <source>
        <dbReference type="PROSITE-ProRule" id="PRU00110"/>
    </source>
</evidence>
<keyword evidence="10" id="KW-0902">Two-component regulatory system</keyword>
<gene>
    <name evidence="18" type="ORF">SAMN05660895_2252</name>
</gene>
<evidence type="ECO:0000256" key="11">
    <source>
        <dbReference type="ARBA" id="ARBA00023136"/>
    </source>
</evidence>
<organism evidence="18 19">
    <name type="scientific">Thermoflavifilum thermophilum</name>
    <dbReference type="NCBI Taxonomy" id="1393122"/>
    <lineage>
        <taxon>Bacteria</taxon>
        <taxon>Pseudomonadati</taxon>
        <taxon>Bacteroidota</taxon>
        <taxon>Chitinophagia</taxon>
        <taxon>Chitinophagales</taxon>
        <taxon>Chitinophagaceae</taxon>
        <taxon>Thermoflavifilum</taxon>
    </lineage>
</organism>
<dbReference type="Gene3D" id="1.20.120.160">
    <property type="entry name" value="HPT domain"/>
    <property type="match status" value="1"/>
</dbReference>
<dbReference type="Gene3D" id="1.10.287.130">
    <property type="match status" value="1"/>
</dbReference>
<keyword evidence="6" id="KW-0812">Transmembrane</keyword>
<evidence type="ECO:0000313" key="18">
    <source>
        <dbReference type="EMBL" id="SFV35531.1"/>
    </source>
</evidence>
<sequence length="830" mass="94231">MIPRESRSPMKKRDLPAIIHARRIQNSKRMSVETAISYPADMLANFPLIRLIEQSSIGFLLSDASDRFCWQNAAMEEAMARTFPDVHLIGSSFSEGFARIKPLLKHPDEVYADLQQMLFSRTEKAAYDVKLAKGGVISLTYLPLFEGGQYVGGLWAIVNLNRKGRAYQIARLDMGKFRTILGYLGIGFCECTADGIITHAYDGFCELTGFNQESLRGKNIAELISREVLSAATAHHPTAPSASKELTIRTKDGSERWVLMSRVPLSDESDQDAEVMYVFMDITPQKTLLQEMETVARRTEESKIALQQFLASMSHEIRTPLNAIIGMSHLLSGTRLSPEQKEYVHILQNSSNILLNLISDILSFSKIESGHMEIQHRQFNLYELVHSLTHTFELKMKKKPVKMILDYDNRLTHYLIGDDILLNQVLLNLLSNAEKFTKKGSIQVSVKLLDMPQEQKADDLDSRIWLQFKVADTGMGIEPDKMHLIFKEFKQAHRAESVKLGGTGLGLSISKKLIELQGGTISVESEVNKGTCFTFTLPFIDTGIPTKQTTEVQTGEDTLAGMAFRDTHVLVVEDNPMNMMYLTSLLDKMKITYDVATAGDDALDMIRKQPYNLILMDIKIPVIDGLEISRIVRSEDENPNIATPIVLITAAALESTVNMARESGINDLLLKPFTPEQLLHIIRKYSSDDENEEEVNLYEEVHQKMYRFNPRLDVNYLQELYENNIEYAAGLFGIFMENIHADWNEIIRLKDLHDVQNLYQAIHKIKPNFSMVGLTWIAQTLEQAEKAIRKEDAWPEVESLLLKADKELEIYLPVVEEEYQHLQKFVQSLS</sequence>
<dbReference type="SMART" id="SM00448">
    <property type="entry name" value="REC"/>
    <property type="match status" value="1"/>
</dbReference>
<dbReference type="Proteomes" id="UP000199537">
    <property type="component" value="Unassembled WGS sequence"/>
</dbReference>
<feature type="domain" description="Histidine kinase" evidence="14">
    <location>
        <begin position="312"/>
        <end position="541"/>
    </location>
</feature>
<feature type="modified residue" description="4-aspartylphosphate" evidence="13">
    <location>
        <position position="617"/>
    </location>
</feature>
<dbReference type="SMART" id="SM00388">
    <property type="entry name" value="HisKA"/>
    <property type="match status" value="1"/>
</dbReference>
<dbReference type="InterPro" id="IPR036097">
    <property type="entry name" value="HisK_dim/P_sf"/>
</dbReference>
<dbReference type="SUPFAM" id="SSF47226">
    <property type="entry name" value="Histidine-containing phosphotransfer domain, HPT domain"/>
    <property type="match status" value="1"/>
</dbReference>
<dbReference type="FunFam" id="3.30.565.10:FF:000010">
    <property type="entry name" value="Sensor histidine kinase RcsC"/>
    <property type="match status" value="1"/>
</dbReference>
<dbReference type="PROSITE" id="PS50894">
    <property type="entry name" value="HPT"/>
    <property type="match status" value="1"/>
</dbReference>
<proteinExistence type="predicted"/>
<comment type="catalytic activity">
    <reaction evidence="1">
        <text>ATP + protein L-histidine = ADP + protein N-phospho-L-histidine.</text>
        <dbReference type="EC" id="2.7.13.3"/>
    </reaction>
</comment>
<evidence type="ECO:0000259" key="16">
    <source>
        <dbReference type="PROSITE" id="PS50113"/>
    </source>
</evidence>
<dbReference type="SMART" id="SM00091">
    <property type="entry name" value="PAS"/>
    <property type="match status" value="1"/>
</dbReference>
<name>A0A1I7NLH5_9BACT</name>
<dbReference type="SUPFAM" id="SSF47384">
    <property type="entry name" value="Homodimeric domain of signal transducing histidine kinase"/>
    <property type="match status" value="1"/>
</dbReference>
<dbReference type="Pfam" id="PF00072">
    <property type="entry name" value="Response_reg"/>
    <property type="match status" value="1"/>
</dbReference>
<keyword evidence="7" id="KW-0547">Nucleotide-binding</keyword>
<evidence type="ECO:0000256" key="13">
    <source>
        <dbReference type="PROSITE-ProRule" id="PRU00169"/>
    </source>
</evidence>
<dbReference type="Gene3D" id="3.40.50.2300">
    <property type="match status" value="1"/>
</dbReference>
<dbReference type="SMART" id="SM00387">
    <property type="entry name" value="HATPase_c"/>
    <property type="match status" value="1"/>
</dbReference>
<dbReference type="InterPro" id="IPR036890">
    <property type="entry name" value="HATPase_C_sf"/>
</dbReference>
<dbReference type="GO" id="GO:0005524">
    <property type="term" value="F:ATP binding"/>
    <property type="evidence" value="ECO:0007669"/>
    <property type="project" value="UniProtKB-KW"/>
</dbReference>
<dbReference type="PANTHER" id="PTHR45339:SF1">
    <property type="entry name" value="HYBRID SIGNAL TRANSDUCTION HISTIDINE KINASE J"/>
    <property type="match status" value="1"/>
</dbReference>
<dbReference type="InterPro" id="IPR035965">
    <property type="entry name" value="PAS-like_dom_sf"/>
</dbReference>
<keyword evidence="4" id="KW-1003">Cell membrane</keyword>
<keyword evidence="5 13" id="KW-0597">Phosphoprotein</keyword>
<evidence type="ECO:0000256" key="4">
    <source>
        <dbReference type="ARBA" id="ARBA00022475"/>
    </source>
</evidence>
<dbReference type="Pfam" id="PF02518">
    <property type="entry name" value="HATPase_c"/>
    <property type="match status" value="1"/>
</dbReference>
<dbReference type="InterPro" id="IPR008207">
    <property type="entry name" value="Sig_transdc_His_kin_Hpt_dom"/>
</dbReference>
<dbReference type="PROSITE" id="PS50110">
    <property type="entry name" value="RESPONSE_REGULATORY"/>
    <property type="match status" value="1"/>
</dbReference>
<dbReference type="InterPro" id="IPR005467">
    <property type="entry name" value="His_kinase_dom"/>
</dbReference>
<dbReference type="InterPro" id="IPR001789">
    <property type="entry name" value="Sig_transdc_resp-reg_receiver"/>
</dbReference>
<keyword evidence="11" id="KW-0472">Membrane</keyword>
<dbReference type="SMART" id="SM00086">
    <property type="entry name" value="PAC"/>
    <property type="match status" value="1"/>
</dbReference>
<dbReference type="SUPFAM" id="SSF52172">
    <property type="entry name" value="CheY-like"/>
    <property type="match status" value="1"/>
</dbReference>
<dbReference type="InterPro" id="IPR036641">
    <property type="entry name" value="HPT_dom_sf"/>
</dbReference>
<dbReference type="GO" id="GO:0005886">
    <property type="term" value="C:plasma membrane"/>
    <property type="evidence" value="ECO:0007669"/>
    <property type="project" value="UniProtKB-SubCell"/>
</dbReference>
<evidence type="ECO:0000313" key="19">
    <source>
        <dbReference type="Proteomes" id="UP000199537"/>
    </source>
</evidence>
<dbReference type="InterPro" id="IPR001610">
    <property type="entry name" value="PAC"/>
</dbReference>
<dbReference type="PROSITE" id="PS50109">
    <property type="entry name" value="HIS_KIN"/>
    <property type="match status" value="1"/>
</dbReference>
<dbReference type="PROSITE" id="PS50113">
    <property type="entry name" value="PAC"/>
    <property type="match status" value="1"/>
</dbReference>
<keyword evidence="8" id="KW-0067">ATP-binding</keyword>
<keyword evidence="19" id="KW-1185">Reference proteome</keyword>
<evidence type="ECO:0000256" key="6">
    <source>
        <dbReference type="ARBA" id="ARBA00022692"/>
    </source>
</evidence>
<dbReference type="Gene3D" id="3.30.450.20">
    <property type="entry name" value="PAS domain"/>
    <property type="match status" value="1"/>
</dbReference>
<evidence type="ECO:0000256" key="10">
    <source>
        <dbReference type="ARBA" id="ARBA00023012"/>
    </source>
</evidence>
<feature type="domain" description="PAC" evidence="16">
    <location>
        <begin position="242"/>
        <end position="294"/>
    </location>
</feature>
<evidence type="ECO:0000256" key="2">
    <source>
        <dbReference type="ARBA" id="ARBA00004651"/>
    </source>
</evidence>
<dbReference type="CDD" id="cd00130">
    <property type="entry name" value="PAS"/>
    <property type="match status" value="1"/>
</dbReference>
<dbReference type="InterPro" id="IPR004358">
    <property type="entry name" value="Sig_transdc_His_kin-like_C"/>
</dbReference>
<evidence type="ECO:0000256" key="3">
    <source>
        <dbReference type="ARBA" id="ARBA00012438"/>
    </source>
</evidence>
<dbReference type="PRINTS" id="PR00344">
    <property type="entry name" value="BCTRLSENSOR"/>
</dbReference>